<accession>A0A5E4QEL5</accession>
<keyword evidence="2" id="KW-1185">Reference proteome</keyword>
<dbReference type="PANTHER" id="PTHR47027:SF20">
    <property type="entry name" value="REVERSE TRANSCRIPTASE-LIKE PROTEIN WITH RNA-DIRECTED DNA POLYMERASE DOMAIN"/>
    <property type="match status" value="1"/>
</dbReference>
<reference evidence="1 2" key="1">
    <citation type="submission" date="2017-07" db="EMBL/GenBank/DDBJ databases">
        <authorList>
            <person name="Talla V."/>
            <person name="Backstrom N."/>
        </authorList>
    </citation>
    <scope>NUCLEOTIDE SEQUENCE [LARGE SCALE GENOMIC DNA]</scope>
</reference>
<evidence type="ECO:0000313" key="2">
    <source>
        <dbReference type="Proteomes" id="UP000324832"/>
    </source>
</evidence>
<name>A0A5E4QEL5_9NEOP</name>
<sequence>MINDAIMKHRTLLRRQQRVRGSPGLLEEIRSSSVALRTLTREAKEQWWKRKAVYINWLSETHQLGLFYSEVSTYGLKISVKKTEVMSLDTLQTAGFALGISLGGDTLKQLDKFRYLGSITPIRGDLDADINNRISAASATFGKLEQRLLRT</sequence>
<dbReference type="EMBL" id="FZQP02002835">
    <property type="protein sequence ID" value="VVC96679.1"/>
    <property type="molecule type" value="Genomic_DNA"/>
</dbReference>
<proteinExistence type="predicted"/>
<dbReference type="Proteomes" id="UP000324832">
    <property type="component" value="Unassembled WGS sequence"/>
</dbReference>
<evidence type="ECO:0000313" key="1">
    <source>
        <dbReference type="EMBL" id="VVC96679.1"/>
    </source>
</evidence>
<gene>
    <name evidence="1" type="ORF">LSINAPIS_LOCUS8129</name>
</gene>
<dbReference type="PANTHER" id="PTHR47027">
    <property type="entry name" value="REVERSE TRANSCRIPTASE DOMAIN-CONTAINING PROTEIN"/>
    <property type="match status" value="1"/>
</dbReference>
<organism evidence="1 2">
    <name type="scientific">Leptidea sinapis</name>
    <dbReference type="NCBI Taxonomy" id="189913"/>
    <lineage>
        <taxon>Eukaryota</taxon>
        <taxon>Metazoa</taxon>
        <taxon>Ecdysozoa</taxon>
        <taxon>Arthropoda</taxon>
        <taxon>Hexapoda</taxon>
        <taxon>Insecta</taxon>
        <taxon>Pterygota</taxon>
        <taxon>Neoptera</taxon>
        <taxon>Endopterygota</taxon>
        <taxon>Lepidoptera</taxon>
        <taxon>Glossata</taxon>
        <taxon>Ditrysia</taxon>
        <taxon>Papilionoidea</taxon>
        <taxon>Pieridae</taxon>
        <taxon>Dismorphiinae</taxon>
        <taxon>Leptidea</taxon>
    </lineage>
</organism>
<dbReference type="AlphaFoldDB" id="A0A5E4QEL5"/>
<protein>
    <submittedName>
        <fullName evidence="1">Uncharacterized protein</fullName>
    </submittedName>
</protein>